<dbReference type="PANTHER" id="PTHR15367:SF2">
    <property type="entry name" value="DNA-DIRECTED RNA POLYMERASE III SUBUNIT"/>
    <property type="match status" value="1"/>
</dbReference>
<evidence type="ECO:0008006" key="6">
    <source>
        <dbReference type="Google" id="ProtNLM"/>
    </source>
</evidence>
<protein>
    <recommendedName>
        <fullName evidence="6">DNA-directed RNA polymerase III subunit</fullName>
    </recommendedName>
</protein>
<dbReference type="InterPro" id="IPR024661">
    <property type="entry name" value="RNA_pol_III_Rpc31"/>
</dbReference>
<evidence type="ECO:0000256" key="2">
    <source>
        <dbReference type="ARBA" id="ARBA00008352"/>
    </source>
</evidence>
<evidence type="ECO:0000256" key="1">
    <source>
        <dbReference type="ARBA" id="ARBA00004123"/>
    </source>
</evidence>
<feature type="compositionally biased region" description="Acidic residues" evidence="4">
    <location>
        <begin position="207"/>
        <end position="225"/>
    </location>
</feature>
<dbReference type="GO" id="GO:0006383">
    <property type="term" value="P:transcription by RNA polymerase III"/>
    <property type="evidence" value="ECO:0007669"/>
    <property type="project" value="InterPro"/>
</dbReference>
<feature type="region of interest" description="Disordered" evidence="4">
    <location>
        <begin position="1"/>
        <end position="24"/>
    </location>
</feature>
<sequence>MAGRGRGMGGAGRGRGRGNMSFNMEQLGLSPGEGLPGPVLQPPPLYPPMEFCPAQLEKNEFYEKQRVIKSDFVNHFNKSNFFMYSNQYEIKGDQFNDEITEEIEKPLSLDWTYFPTELRPSAKRKRNVSKLKPPLKIVKKNIGNLNTLLEELEKKETTEDNLENEAEVTEKKKDDDEQEEQDEDVEEDDLDEEMDDGTDYNQNYFDNGDDYLDDEDDNLDDGPIY</sequence>
<proteinExistence type="inferred from homology"/>
<name>A0A1B6C034_9HEMI</name>
<dbReference type="PANTHER" id="PTHR15367">
    <property type="entry name" value="DNA-DIRECTED RNA POLYMERASE III"/>
    <property type="match status" value="1"/>
</dbReference>
<keyword evidence="3" id="KW-0539">Nucleus</keyword>
<dbReference type="GO" id="GO:0005666">
    <property type="term" value="C:RNA polymerase III complex"/>
    <property type="evidence" value="ECO:0007669"/>
    <property type="project" value="TreeGrafter"/>
</dbReference>
<evidence type="ECO:0000313" key="5">
    <source>
        <dbReference type="EMBL" id="JAS06872.1"/>
    </source>
</evidence>
<comment type="similarity">
    <text evidence="2">Belongs to the eukaryotic RPC7 RNA polymerase subunit family.</text>
</comment>
<dbReference type="AlphaFoldDB" id="A0A1B6C034"/>
<dbReference type="EMBL" id="GEDC01030426">
    <property type="protein sequence ID" value="JAS06872.1"/>
    <property type="molecule type" value="Transcribed_RNA"/>
</dbReference>
<gene>
    <name evidence="5" type="ORF">g.28224</name>
</gene>
<dbReference type="Pfam" id="PF11705">
    <property type="entry name" value="RNA_pol_3_Rpc31"/>
    <property type="match status" value="1"/>
</dbReference>
<reference evidence="5" key="1">
    <citation type="submission" date="2015-12" db="EMBL/GenBank/DDBJ databases">
        <title>De novo transcriptome assembly of four potential Pierce s Disease insect vectors from Arizona vineyards.</title>
        <authorList>
            <person name="Tassone E.E."/>
        </authorList>
    </citation>
    <scope>NUCLEOTIDE SEQUENCE</scope>
</reference>
<accession>A0A1B6C034</accession>
<feature type="compositionally biased region" description="Acidic residues" evidence="4">
    <location>
        <begin position="176"/>
        <end position="198"/>
    </location>
</feature>
<organism evidence="5">
    <name type="scientific">Clastoptera arizonana</name>
    <name type="common">Arizona spittle bug</name>
    <dbReference type="NCBI Taxonomy" id="38151"/>
    <lineage>
        <taxon>Eukaryota</taxon>
        <taxon>Metazoa</taxon>
        <taxon>Ecdysozoa</taxon>
        <taxon>Arthropoda</taxon>
        <taxon>Hexapoda</taxon>
        <taxon>Insecta</taxon>
        <taxon>Pterygota</taxon>
        <taxon>Neoptera</taxon>
        <taxon>Paraneoptera</taxon>
        <taxon>Hemiptera</taxon>
        <taxon>Auchenorrhyncha</taxon>
        <taxon>Cercopoidea</taxon>
        <taxon>Clastopteridae</taxon>
        <taxon>Clastoptera</taxon>
    </lineage>
</organism>
<evidence type="ECO:0000256" key="3">
    <source>
        <dbReference type="ARBA" id="ARBA00023242"/>
    </source>
</evidence>
<feature type="compositionally biased region" description="Gly residues" evidence="4">
    <location>
        <begin position="1"/>
        <end position="13"/>
    </location>
</feature>
<feature type="region of interest" description="Disordered" evidence="4">
    <location>
        <begin position="154"/>
        <end position="225"/>
    </location>
</feature>
<evidence type="ECO:0000256" key="4">
    <source>
        <dbReference type="SAM" id="MobiDB-lite"/>
    </source>
</evidence>
<comment type="subcellular location">
    <subcellularLocation>
        <location evidence="1">Nucleus</location>
    </subcellularLocation>
</comment>